<reference evidence="1" key="1">
    <citation type="submission" date="2023-03" db="EMBL/GenBank/DDBJ databases">
        <title>Massive genome expansion in bonnet fungi (Mycena s.s.) driven by repeated elements and novel gene families across ecological guilds.</title>
        <authorList>
            <consortium name="Lawrence Berkeley National Laboratory"/>
            <person name="Harder C.B."/>
            <person name="Miyauchi S."/>
            <person name="Viragh M."/>
            <person name="Kuo A."/>
            <person name="Thoen E."/>
            <person name="Andreopoulos B."/>
            <person name="Lu D."/>
            <person name="Skrede I."/>
            <person name="Drula E."/>
            <person name="Henrissat B."/>
            <person name="Morin E."/>
            <person name="Kohler A."/>
            <person name="Barry K."/>
            <person name="LaButti K."/>
            <person name="Morin E."/>
            <person name="Salamov A."/>
            <person name="Lipzen A."/>
            <person name="Mereny Z."/>
            <person name="Hegedus B."/>
            <person name="Baldrian P."/>
            <person name="Stursova M."/>
            <person name="Weitz H."/>
            <person name="Taylor A."/>
            <person name="Grigoriev I.V."/>
            <person name="Nagy L.G."/>
            <person name="Martin F."/>
            <person name="Kauserud H."/>
        </authorList>
    </citation>
    <scope>NUCLEOTIDE SEQUENCE</scope>
    <source>
        <strain evidence="1">CBHHK182m</strain>
    </source>
</reference>
<dbReference type="EMBL" id="JARKIB010000001">
    <property type="protein sequence ID" value="KAJ7785766.1"/>
    <property type="molecule type" value="Genomic_DNA"/>
</dbReference>
<organism evidence="1 2">
    <name type="scientific">Mycena metata</name>
    <dbReference type="NCBI Taxonomy" id="1033252"/>
    <lineage>
        <taxon>Eukaryota</taxon>
        <taxon>Fungi</taxon>
        <taxon>Dikarya</taxon>
        <taxon>Basidiomycota</taxon>
        <taxon>Agaricomycotina</taxon>
        <taxon>Agaricomycetes</taxon>
        <taxon>Agaricomycetidae</taxon>
        <taxon>Agaricales</taxon>
        <taxon>Marasmiineae</taxon>
        <taxon>Mycenaceae</taxon>
        <taxon>Mycena</taxon>
    </lineage>
</organism>
<proteinExistence type="predicted"/>
<dbReference type="Proteomes" id="UP001215598">
    <property type="component" value="Unassembled WGS sequence"/>
</dbReference>
<keyword evidence="2" id="KW-1185">Reference proteome</keyword>
<name>A0AAD7KHB1_9AGAR</name>
<sequence length="221" mass="24918">MSRQNITREKEKKLEFFGKCRELSGIALSASAFTVRDWDKSDRCDLDWEMIFGKHNLSCNPPRHSSLLFWTWPLPSRAFSLPFPSPRKDITPVHVAAQPDSKNKITIPTRRMRTAKTDTVVRHGGKDWHGSSSVWRLLVGKSFGGTGCWLSLGLLFSGARSCVEVTTVVSVVVNCSSTPLQRNVVGGLWTSCRLLVSSRLSTRWLNLLGQTFIRRRGSRQQ</sequence>
<accession>A0AAD7KHB1</accession>
<evidence type="ECO:0000313" key="1">
    <source>
        <dbReference type="EMBL" id="KAJ7785766.1"/>
    </source>
</evidence>
<dbReference type="AlphaFoldDB" id="A0AAD7KHB1"/>
<gene>
    <name evidence="1" type="ORF">B0H16DRAFT_1487944</name>
</gene>
<protein>
    <submittedName>
        <fullName evidence="1">Uncharacterized protein</fullName>
    </submittedName>
</protein>
<comment type="caution">
    <text evidence="1">The sequence shown here is derived from an EMBL/GenBank/DDBJ whole genome shotgun (WGS) entry which is preliminary data.</text>
</comment>
<evidence type="ECO:0000313" key="2">
    <source>
        <dbReference type="Proteomes" id="UP001215598"/>
    </source>
</evidence>